<evidence type="ECO:0000313" key="1">
    <source>
        <dbReference type="EMBL" id="JAH24403.1"/>
    </source>
</evidence>
<dbReference type="AlphaFoldDB" id="A0A0E9R7U7"/>
<organism evidence="1">
    <name type="scientific">Anguilla anguilla</name>
    <name type="common">European freshwater eel</name>
    <name type="synonym">Muraena anguilla</name>
    <dbReference type="NCBI Taxonomy" id="7936"/>
    <lineage>
        <taxon>Eukaryota</taxon>
        <taxon>Metazoa</taxon>
        <taxon>Chordata</taxon>
        <taxon>Craniata</taxon>
        <taxon>Vertebrata</taxon>
        <taxon>Euteleostomi</taxon>
        <taxon>Actinopterygii</taxon>
        <taxon>Neopterygii</taxon>
        <taxon>Teleostei</taxon>
        <taxon>Anguilliformes</taxon>
        <taxon>Anguillidae</taxon>
        <taxon>Anguilla</taxon>
    </lineage>
</organism>
<dbReference type="EMBL" id="GBXM01084174">
    <property type="protein sequence ID" value="JAH24403.1"/>
    <property type="molecule type" value="Transcribed_RNA"/>
</dbReference>
<reference evidence="1" key="1">
    <citation type="submission" date="2014-11" db="EMBL/GenBank/DDBJ databases">
        <authorList>
            <person name="Amaro Gonzalez C."/>
        </authorList>
    </citation>
    <scope>NUCLEOTIDE SEQUENCE</scope>
</reference>
<proteinExistence type="predicted"/>
<name>A0A0E9R7U7_ANGAN</name>
<reference evidence="1" key="2">
    <citation type="journal article" date="2015" name="Fish Shellfish Immunol.">
        <title>Early steps in the European eel (Anguilla anguilla)-Vibrio vulnificus interaction in the gills: Role of the RtxA13 toxin.</title>
        <authorList>
            <person name="Callol A."/>
            <person name="Pajuelo D."/>
            <person name="Ebbesson L."/>
            <person name="Teles M."/>
            <person name="MacKenzie S."/>
            <person name="Amaro C."/>
        </authorList>
    </citation>
    <scope>NUCLEOTIDE SEQUENCE</scope>
</reference>
<sequence>MLLFSLTDYLIHYSNTPESHTRALCNRDS</sequence>
<accession>A0A0E9R7U7</accession>
<protein>
    <submittedName>
        <fullName evidence="1">Uncharacterized protein</fullName>
    </submittedName>
</protein>